<dbReference type="GO" id="GO:0051015">
    <property type="term" value="F:actin filament binding"/>
    <property type="evidence" value="ECO:0007669"/>
    <property type="project" value="TreeGrafter"/>
</dbReference>
<proteinExistence type="predicted"/>
<feature type="compositionally biased region" description="Basic residues" evidence="2">
    <location>
        <begin position="1330"/>
        <end position="1345"/>
    </location>
</feature>
<keyword evidence="1" id="KW-0009">Actin-binding</keyword>
<dbReference type="Pfam" id="PF18382">
    <property type="entry name" value="Formin_GBD_N"/>
    <property type="match status" value="1"/>
</dbReference>
<feature type="domain" description="FH2" evidence="5">
    <location>
        <begin position="828"/>
        <end position="1224"/>
    </location>
</feature>
<feature type="compositionally biased region" description="Low complexity" evidence="2">
    <location>
        <begin position="571"/>
        <end position="580"/>
    </location>
</feature>
<dbReference type="GO" id="GO:0045214">
    <property type="term" value="P:sarcomere organization"/>
    <property type="evidence" value="ECO:0007669"/>
    <property type="project" value="TreeGrafter"/>
</dbReference>
<dbReference type="PROSITE" id="PS51232">
    <property type="entry name" value="GBD_FH3"/>
    <property type="match status" value="1"/>
</dbReference>
<feature type="compositionally biased region" description="Basic and acidic residues" evidence="2">
    <location>
        <begin position="582"/>
        <end position="596"/>
    </location>
</feature>
<feature type="compositionally biased region" description="Pro residues" evidence="2">
    <location>
        <begin position="772"/>
        <end position="795"/>
    </location>
</feature>
<dbReference type="EMBL" id="ADFV01006551">
    <property type="status" value="NOT_ANNOTATED_CDS"/>
    <property type="molecule type" value="Genomic_DNA"/>
</dbReference>
<dbReference type="EMBL" id="ADFV01006558">
    <property type="status" value="NOT_ANNOTATED_CDS"/>
    <property type="molecule type" value="Genomic_DNA"/>
</dbReference>
<evidence type="ECO:0000256" key="1">
    <source>
        <dbReference type="ARBA" id="ARBA00023203"/>
    </source>
</evidence>
<evidence type="ECO:0000259" key="3">
    <source>
        <dbReference type="PROSITE" id="PS51231"/>
    </source>
</evidence>
<evidence type="ECO:0000313" key="6">
    <source>
        <dbReference type="Ensembl" id="ENSNLEP00000042795.1"/>
    </source>
</evidence>
<feature type="region of interest" description="Disordered" evidence="2">
    <location>
        <begin position="1316"/>
        <end position="1355"/>
    </location>
</feature>
<sequence length="1367" mass="152564">MDDCTLQLSHNGAYLDLEATLAEQRDELEGFQDDAGRGKKHSIILRTQLSVRVHACIEKLYNSSGRDLRRALFSLKQIFQDDKDLVHEFVVAEGLTCLIKVGAEADQNYQNYILRALGQIMLYVDGMNGVINHNETIQWLYTLIGSKFRLVVKTALKLLLVFVEYSESNAPLLIQAVTAVDTKRGVKPWSNIMEILEEKDGVDTELLVYAMTLVNKTLSGLPDQDTFYDVVDCLEELGIAAVSQRHLNKKGTDLDLVEQLNIYEVALRHEDGDETAEPPPSGCRDRRRASVCSSGGGEHRGLDRRRSRRHSVQSIKSTLSAPTSPCSQSAPSFKPNQVRDLREKYSNFGNNSYHSSRPSSGSSVPTTPTSSISPPQEARLERSSPSGLLTSSFRQHQESLAAERERRRQEREERLQRIEREERNKFRYKYLEQLAAEEHEKELRSRSVSRGRADLSLDLTSPAAPACPAPLSHSPSSLDSQEALTVPLSSPGTPHHPQAGAGDPEPESEAEPEPEAGVGQVADEAGQDIASTHEGAETEVERALEQEPEERASLSEKERQNEGVNERDNCSASSVSSSSSTLEREEKEDKLSKDRTTGLWPAGVQDAGVNGQCGDILTNKRFMLDMLYAHNRKSPDDEEKGDGEAGRTQQEAEAVASLATRISTLQANSQTQDESVRRVDVGCLDNRGSVKAFAEKFNSGDLGRGSISPDAEPNDKVTETAPVQPKTESDYIWDQLMANPRELRIQDMDFTDLGEEDDIDVLDVDLGHREAPGPPPPPPPTFLGLPPPPPPPLLDSIPPPPVPGNLLVPPPPVFNAPQGLGWSQVPRGQPTFTKKKKTIRLFWNEVRPFDWPCKNNRRCREFLWSKLEPIKVDTSRLEHLFESKSKELSVSKKTAADGKRQEIIVLDSKRSNAINIGLTVLPPPRTIKIAILNFDEYALNKEGIEKILTMIPTDEEKQKIQEAQLANPEIPLGSAEQFLLILSSISELSARLHLWAFKMDYETTEKEVAEPLLDLKEGIDQLENNKTLGFILSTLLAIGNFLNGTNAKAFELSYLEKVPEVKDTVHKQSLLHHVCTMVVENFPDSSDLYSEIGAITRSAKVDFDQLQDNLCQMERRCKASWDHLKAIAKHEMKPVLKQRMSEFLKDCAERIIILKIVHRRIINRFHSFLLFMGHPPYAIREVNINKFCRIISEFALEYRTTRERVLQQKQKRANHRERNKTRGKMITDSGKFSGSSPAPPSQPQGLSYAEDAAEHENMKAVLKTSSPSVEDASPALGVRTRSRASRGSNSSWTMGTDDSPNVTDDAADEIMDRIVKSATQVPSQRVVPRERKRSRANRKSLRRTLKSGLTPEEARALGLVGTSELQL</sequence>
<dbReference type="InterPro" id="IPR041387">
    <property type="entry name" value="FHOD1_GBD_N"/>
</dbReference>
<dbReference type="GO" id="GO:0005856">
    <property type="term" value="C:cytoskeleton"/>
    <property type="evidence" value="ECO:0007669"/>
    <property type="project" value="UniProtKB-SubCell"/>
</dbReference>
<dbReference type="Pfam" id="PF24959">
    <property type="entry name" value="FH3_FHOD1-3"/>
    <property type="match status" value="1"/>
</dbReference>
<dbReference type="EMBL" id="ADFV01006559">
    <property type="status" value="NOT_ANNOTATED_CDS"/>
    <property type="molecule type" value="Genomic_DNA"/>
</dbReference>
<feature type="region of interest" description="Disordered" evidence="2">
    <location>
        <begin position="632"/>
        <end position="653"/>
    </location>
</feature>
<dbReference type="InterPro" id="IPR016024">
    <property type="entry name" value="ARM-type_fold"/>
</dbReference>
<dbReference type="GO" id="GO:0005737">
    <property type="term" value="C:cytoplasm"/>
    <property type="evidence" value="ECO:0007669"/>
    <property type="project" value="TreeGrafter"/>
</dbReference>
<feature type="region of interest" description="Disordered" evidence="2">
    <location>
        <begin position="270"/>
        <end position="409"/>
    </location>
</feature>
<dbReference type="EMBL" id="ADFV01006552">
    <property type="status" value="NOT_ANNOTATED_CDS"/>
    <property type="molecule type" value="Genomic_DNA"/>
</dbReference>
<feature type="region of interest" description="Disordered" evidence="2">
    <location>
        <begin position="699"/>
        <end position="725"/>
    </location>
</feature>
<feature type="domain" description="DAD" evidence="3">
    <location>
        <begin position="1304"/>
        <end position="1336"/>
    </location>
</feature>
<feature type="compositionally biased region" description="Basic and acidic residues" evidence="2">
    <location>
        <begin position="534"/>
        <end position="569"/>
    </location>
</feature>
<dbReference type="EMBL" id="ADFV01006550">
    <property type="status" value="NOT_ANNOTATED_CDS"/>
    <property type="molecule type" value="Genomic_DNA"/>
</dbReference>
<dbReference type="EMBL" id="ADFV01006556">
    <property type="status" value="NOT_ANNOTATED_CDS"/>
    <property type="molecule type" value="Genomic_DNA"/>
</dbReference>
<dbReference type="InterPro" id="IPR014768">
    <property type="entry name" value="GBD/FH3_dom"/>
</dbReference>
<dbReference type="InterPro" id="IPR056771">
    <property type="entry name" value="FH3_FHOD1-3-like"/>
</dbReference>
<dbReference type="EMBL" id="ADFV01006557">
    <property type="status" value="NOT_ANNOTATED_CDS"/>
    <property type="molecule type" value="Genomic_DNA"/>
</dbReference>
<dbReference type="InterPro" id="IPR014767">
    <property type="entry name" value="DAD_dom"/>
</dbReference>
<dbReference type="Pfam" id="PF02181">
    <property type="entry name" value="FH2"/>
    <property type="match status" value="1"/>
</dbReference>
<dbReference type="Gene3D" id="1.25.10.10">
    <property type="entry name" value="Leucine-rich Repeat Variant"/>
    <property type="match status" value="1"/>
</dbReference>
<evidence type="ECO:0000313" key="7">
    <source>
        <dbReference type="Proteomes" id="UP000001073"/>
    </source>
</evidence>
<feature type="compositionally biased region" description="Polar residues" evidence="2">
    <location>
        <begin position="478"/>
        <end position="492"/>
    </location>
</feature>
<protein>
    <submittedName>
        <fullName evidence="6">Formin homology 2 domain containing 3</fullName>
    </submittedName>
</protein>
<feature type="compositionally biased region" description="Basic residues" evidence="2">
    <location>
        <begin position="302"/>
        <end position="311"/>
    </location>
</feature>
<organism evidence="6 7">
    <name type="scientific">Nomascus leucogenys</name>
    <name type="common">Northern white-cheeked gibbon</name>
    <name type="synonym">Hylobates leucogenys</name>
    <dbReference type="NCBI Taxonomy" id="61853"/>
    <lineage>
        <taxon>Eukaryota</taxon>
        <taxon>Metazoa</taxon>
        <taxon>Chordata</taxon>
        <taxon>Craniata</taxon>
        <taxon>Vertebrata</taxon>
        <taxon>Euteleostomi</taxon>
        <taxon>Mammalia</taxon>
        <taxon>Eutheria</taxon>
        <taxon>Euarchontoglires</taxon>
        <taxon>Primates</taxon>
        <taxon>Haplorrhini</taxon>
        <taxon>Catarrhini</taxon>
        <taxon>Hylobatidae</taxon>
        <taxon>Nomascus</taxon>
    </lineage>
</organism>
<dbReference type="InterPro" id="IPR042201">
    <property type="entry name" value="FH2_Formin_sf"/>
</dbReference>
<accession>A0A2I3HGZ1</accession>
<dbReference type="GO" id="GO:0030866">
    <property type="term" value="P:cortical actin cytoskeleton organization"/>
    <property type="evidence" value="ECO:0007669"/>
    <property type="project" value="TreeGrafter"/>
</dbReference>
<dbReference type="GeneTree" id="ENSGT00940000154807"/>
<feature type="compositionally biased region" description="Acidic residues" evidence="2">
    <location>
        <begin position="504"/>
        <end position="514"/>
    </location>
</feature>
<evidence type="ECO:0000256" key="2">
    <source>
        <dbReference type="SAM" id="MobiDB-lite"/>
    </source>
</evidence>
<dbReference type="PROSITE" id="PS51444">
    <property type="entry name" value="FH2"/>
    <property type="match status" value="1"/>
</dbReference>
<feature type="compositionally biased region" description="Polar residues" evidence="2">
    <location>
        <begin position="1285"/>
        <end position="1302"/>
    </location>
</feature>
<evidence type="ECO:0000259" key="4">
    <source>
        <dbReference type="PROSITE" id="PS51232"/>
    </source>
</evidence>
<reference evidence="6 7" key="1">
    <citation type="submission" date="2012-10" db="EMBL/GenBank/DDBJ databases">
        <authorList>
            <consortium name="Gibbon Genome Sequencing Consortium"/>
        </authorList>
    </citation>
    <scope>NUCLEOTIDE SEQUENCE [LARGE SCALE GENOMIC DNA]</scope>
</reference>
<dbReference type="SMART" id="SM00498">
    <property type="entry name" value="FH2"/>
    <property type="match status" value="1"/>
</dbReference>
<dbReference type="PANTHER" id="PTHR45920:SF3">
    <property type="entry name" value="FH1_FH2 DOMAIN-CONTAINING PROTEIN 3"/>
    <property type="match status" value="1"/>
</dbReference>
<dbReference type="PANTHER" id="PTHR45920">
    <property type="entry name" value="FORMIN HOMOLOGY 2 DOMAIN CONTAINING, ISOFORM I"/>
    <property type="match status" value="1"/>
</dbReference>
<dbReference type="SUPFAM" id="SSF101447">
    <property type="entry name" value="Formin homology 2 domain (FH2 domain)"/>
    <property type="match status" value="1"/>
</dbReference>
<feature type="domain" description="GBD/FH3" evidence="4">
    <location>
        <begin position="1"/>
        <end position="356"/>
    </location>
</feature>
<reference evidence="6" key="3">
    <citation type="submission" date="2025-09" db="UniProtKB">
        <authorList>
            <consortium name="Ensembl"/>
        </authorList>
    </citation>
    <scope>IDENTIFICATION</scope>
</reference>
<reference evidence="6" key="2">
    <citation type="submission" date="2025-08" db="UniProtKB">
        <authorList>
            <consortium name="Ensembl"/>
        </authorList>
    </citation>
    <scope>IDENTIFICATION</scope>
</reference>
<feature type="compositionally biased region" description="Polar residues" evidence="2">
    <location>
        <begin position="312"/>
        <end position="335"/>
    </location>
</feature>
<dbReference type="GO" id="GO:0055003">
    <property type="term" value="P:cardiac myofibril assembly"/>
    <property type="evidence" value="ECO:0007669"/>
    <property type="project" value="TreeGrafter"/>
</dbReference>
<feature type="compositionally biased region" description="Basic and acidic residues" evidence="2">
    <location>
        <begin position="436"/>
        <end position="455"/>
    </location>
</feature>
<dbReference type="Ensembl" id="ENSNLET00000050370.1">
    <property type="protein sequence ID" value="ENSNLEP00000042795.1"/>
    <property type="gene ID" value="ENSNLEG00000006141.3"/>
</dbReference>
<dbReference type="SUPFAM" id="SSF48371">
    <property type="entry name" value="ARM repeat"/>
    <property type="match status" value="1"/>
</dbReference>
<gene>
    <name evidence="6" type="primary">FHOD3</name>
</gene>
<dbReference type="EMBL" id="ADFV01006554">
    <property type="status" value="NOT_ANNOTATED_CDS"/>
    <property type="molecule type" value="Genomic_DNA"/>
</dbReference>
<dbReference type="Proteomes" id="UP000001073">
    <property type="component" value="Chromosome 4"/>
</dbReference>
<feature type="region of interest" description="Disordered" evidence="2">
    <location>
        <begin position="766"/>
        <end position="795"/>
    </location>
</feature>
<evidence type="ECO:0000259" key="5">
    <source>
        <dbReference type="PROSITE" id="PS51444"/>
    </source>
</evidence>
<dbReference type="EMBL" id="ADFV01006555">
    <property type="status" value="NOT_ANNOTATED_CDS"/>
    <property type="molecule type" value="Genomic_DNA"/>
</dbReference>
<dbReference type="PROSITE" id="PS51231">
    <property type="entry name" value="DAD"/>
    <property type="match status" value="1"/>
</dbReference>
<feature type="region of interest" description="Disordered" evidence="2">
    <location>
        <begin position="1262"/>
        <end position="1304"/>
    </location>
</feature>
<feature type="compositionally biased region" description="Basic residues" evidence="2">
    <location>
        <begin position="1209"/>
        <end position="1223"/>
    </location>
</feature>
<name>A0A2I3HGZ1_NOMLE</name>
<feature type="region of interest" description="Disordered" evidence="2">
    <location>
        <begin position="436"/>
        <end position="611"/>
    </location>
</feature>
<feature type="compositionally biased region" description="Basic and acidic residues" evidence="2">
    <location>
        <begin position="395"/>
        <end position="409"/>
    </location>
</feature>
<dbReference type="Gene3D" id="1.20.58.2220">
    <property type="entry name" value="Formin, FH2 domain"/>
    <property type="match status" value="1"/>
</dbReference>
<feature type="region of interest" description="Disordered" evidence="2">
    <location>
        <begin position="1207"/>
        <end position="1250"/>
    </location>
</feature>
<feature type="compositionally biased region" description="Low complexity" evidence="2">
    <location>
        <begin position="352"/>
        <end position="375"/>
    </location>
</feature>
<feature type="compositionally biased region" description="Low complexity" evidence="2">
    <location>
        <begin position="461"/>
        <end position="477"/>
    </location>
</feature>
<keyword evidence="7" id="KW-1185">Reference proteome</keyword>
<dbReference type="InterPro" id="IPR015425">
    <property type="entry name" value="FH2_Formin"/>
</dbReference>
<dbReference type="EMBL" id="ADFV01006553">
    <property type="status" value="NOT_ANNOTATED_CDS"/>
    <property type="molecule type" value="Genomic_DNA"/>
</dbReference>
<feature type="compositionally biased region" description="Polar residues" evidence="2">
    <location>
        <begin position="383"/>
        <end position="394"/>
    </location>
</feature>
<dbReference type="InterPro" id="IPR011989">
    <property type="entry name" value="ARM-like"/>
</dbReference>